<dbReference type="Proteomes" id="UP001633002">
    <property type="component" value="Unassembled WGS sequence"/>
</dbReference>
<dbReference type="PROSITE" id="PS50966">
    <property type="entry name" value="ZF_SWIM"/>
    <property type="match status" value="1"/>
</dbReference>
<feature type="compositionally biased region" description="Basic and acidic residues" evidence="2">
    <location>
        <begin position="81"/>
        <end position="95"/>
    </location>
</feature>
<dbReference type="InterPro" id="IPR007527">
    <property type="entry name" value="Znf_SWIM"/>
</dbReference>
<name>A0ABD3HPL4_9MARC</name>
<comment type="caution">
    <text evidence="4">The sequence shown here is derived from an EMBL/GenBank/DDBJ whole genome shotgun (WGS) entry which is preliminary data.</text>
</comment>
<evidence type="ECO:0000256" key="2">
    <source>
        <dbReference type="SAM" id="MobiDB-lite"/>
    </source>
</evidence>
<feature type="compositionally biased region" description="Low complexity" evidence="2">
    <location>
        <begin position="124"/>
        <end position="141"/>
    </location>
</feature>
<reference evidence="4 5" key="1">
    <citation type="submission" date="2024-09" db="EMBL/GenBank/DDBJ databases">
        <title>Chromosome-scale assembly of Riccia sorocarpa.</title>
        <authorList>
            <person name="Paukszto L."/>
        </authorList>
    </citation>
    <scope>NUCLEOTIDE SEQUENCE [LARGE SCALE GENOMIC DNA]</scope>
    <source>
        <strain evidence="4">LP-2024</strain>
        <tissue evidence="4">Aerial parts of the thallus</tissue>
    </source>
</reference>
<organism evidence="4 5">
    <name type="scientific">Riccia sorocarpa</name>
    <dbReference type="NCBI Taxonomy" id="122646"/>
    <lineage>
        <taxon>Eukaryota</taxon>
        <taxon>Viridiplantae</taxon>
        <taxon>Streptophyta</taxon>
        <taxon>Embryophyta</taxon>
        <taxon>Marchantiophyta</taxon>
        <taxon>Marchantiopsida</taxon>
        <taxon>Marchantiidae</taxon>
        <taxon>Marchantiales</taxon>
        <taxon>Ricciaceae</taxon>
        <taxon>Riccia</taxon>
    </lineage>
</organism>
<keyword evidence="1" id="KW-0479">Metal-binding</keyword>
<dbReference type="AlphaFoldDB" id="A0ABD3HPL4"/>
<evidence type="ECO:0000256" key="1">
    <source>
        <dbReference type="PROSITE-ProRule" id="PRU00325"/>
    </source>
</evidence>
<dbReference type="EMBL" id="JBJQOH010000003">
    <property type="protein sequence ID" value="KAL3691294.1"/>
    <property type="molecule type" value="Genomic_DNA"/>
</dbReference>
<keyword evidence="1" id="KW-0863">Zinc-finger</keyword>
<gene>
    <name evidence="4" type="ORF">R1sor_004945</name>
</gene>
<feature type="region of interest" description="Disordered" evidence="2">
    <location>
        <begin position="76"/>
        <end position="98"/>
    </location>
</feature>
<sequence length="497" mass="55067">MNNAISMTPPLADTPIILNGEIRTTTFGPELDDHLPRTSEPAAPAGTSAPCHHPPEVVLNKTASRRSGCETLPAEVAGSLRHSENDHIKPDDSRADLGASRNRQTLPAAQQSISAVLTVSSDSQSASLQDASSSDVEVVDVVSRRRPPTRLSPQYNPRAPGPSHRGVPVEDVQTPGPTHHQVPGATQHRDPVVEVQEPGPLQYGVPIVEVHVDVRQWHICRTTYRGAGPACFAATPGRRAPRALCKTKLRVSGFPRQGVGIVSPSFIGKSVYMSVERDYRFWFCPNGKCHRDPGAPQCKNQMPHVPSVFPMQIGTGLTQEEVDFLTDNGFVLVRRTVVHAPDTFPSKAEIKVILDGHTEKVQDFPRNHRFKSRRGRGCRQKLQPSNTCNTRLERARSEQMQVLYSWLVTTGNGWGKVFKIASGQEPTRVYIVQICCIPSCSCQDFFDRETRGATFSPCKHIYWVYLNVLHLDPNTCKRIHQPVHTMEEVEAMLTNMN</sequence>
<feature type="region of interest" description="Disordered" evidence="2">
    <location>
        <begin position="27"/>
        <end position="55"/>
    </location>
</feature>
<evidence type="ECO:0000313" key="5">
    <source>
        <dbReference type="Proteomes" id="UP001633002"/>
    </source>
</evidence>
<feature type="region of interest" description="Disordered" evidence="2">
    <location>
        <begin position="124"/>
        <end position="187"/>
    </location>
</feature>
<keyword evidence="1" id="KW-0862">Zinc</keyword>
<feature type="domain" description="SWIM-type" evidence="3">
    <location>
        <begin position="430"/>
        <end position="469"/>
    </location>
</feature>
<accession>A0ABD3HPL4</accession>
<dbReference type="GO" id="GO:0008270">
    <property type="term" value="F:zinc ion binding"/>
    <property type="evidence" value="ECO:0007669"/>
    <property type="project" value="UniProtKB-KW"/>
</dbReference>
<proteinExistence type="predicted"/>
<protein>
    <recommendedName>
        <fullName evidence="3">SWIM-type domain-containing protein</fullName>
    </recommendedName>
</protein>
<evidence type="ECO:0000259" key="3">
    <source>
        <dbReference type="PROSITE" id="PS50966"/>
    </source>
</evidence>
<evidence type="ECO:0000313" key="4">
    <source>
        <dbReference type="EMBL" id="KAL3691294.1"/>
    </source>
</evidence>
<keyword evidence="5" id="KW-1185">Reference proteome</keyword>